<dbReference type="GeneID" id="10545893"/>
<evidence type="ECO:0000313" key="2">
    <source>
        <dbReference type="EMBL" id="EFP89998.2"/>
    </source>
</evidence>
<proteinExistence type="predicted"/>
<organism evidence="2 3">
    <name type="scientific">Puccinia graminis f. sp. tritici (strain CRL 75-36-700-3 / race SCCL)</name>
    <name type="common">Black stem rust fungus</name>
    <dbReference type="NCBI Taxonomy" id="418459"/>
    <lineage>
        <taxon>Eukaryota</taxon>
        <taxon>Fungi</taxon>
        <taxon>Dikarya</taxon>
        <taxon>Basidiomycota</taxon>
        <taxon>Pucciniomycotina</taxon>
        <taxon>Pucciniomycetes</taxon>
        <taxon>Pucciniales</taxon>
        <taxon>Pucciniaceae</taxon>
        <taxon>Puccinia</taxon>
    </lineage>
</organism>
<feature type="compositionally biased region" description="Basic and acidic residues" evidence="1">
    <location>
        <begin position="38"/>
        <end position="50"/>
    </location>
</feature>
<evidence type="ECO:0000313" key="3">
    <source>
        <dbReference type="Proteomes" id="UP000008783"/>
    </source>
</evidence>
<evidence type="ECO:0000256" key="1">
    <source>
        <dbReference type="SAM" id="MobiDB-lite"/>
    </source>
</evidence>
<dbReference type="InParanoid" id="E3L0B1"/>
<name>E3L0B1_PUCGT</name>
<protein>
    <submittedName>
        <fullName evidence="2">Uncharacterized protein</fullName>
    </submittedName>
</protein>
<dbReference type="HOGENOM" id="CLU_2819645_0_0_1"/>
<dbReference type="Proteomes" id="UP000008783">
    <property type="component" value="Unassembled WGS sequence"/>
</dbReference>
<keyword evidence="3" id="KW-1185">Reference proteome</keyword>
<dbReference type="VEuPathDB" id="FungiDB:PGTG_16286"/>
<reference evidence="3" key="2">
    <citation type="journal article" date="2011" name="Proc. Natl. Acad. Sci. U.S.A.">
        <title>Obligate biotrophy features unraveled by the genomic analysis of rust fungi.</title>
        <authorList>
            <person name="Duplessis S."/>
            <person name="Cuomo C.A."/>
            <person name="Lin Y.-C."/>
            <person name="Aerts A."/>
            <person name="Tisserant E."/>
            <person name="Veneault-Fourrey C."/>
            <person name="Joly D.L."/>
            <person name="Hacquard S."/>
            <person name="Amselem J."/>
            <person name="Cantarel B.L."/>
            <person name="Chiu R."/>
            <person name="Coutinho P.M."/>
            <person name="Feau N."/>
            <person name="Field M."/>
            <person name="Frey P."/>
            <person name="Gelhaye E."/>
            <person name="Goldberg J."/>
            <person name="Grabherr M.G."/>
            <person name="Kodira C.D."/>
            <person name="Kohler A."/>
            <person name="Kuees U."/>
            <person name="Lindquist E.A."/>
            <person name="Lucas S.M."/>
            <person name="Mago R."/>
            <person name="Mauceli E."/>
            <person name="Morin E."/>
            <person name="Murat C."/>
            <person name="Pangilinan J.L."/>
            <person name="Park R."/>
            <person name="Pearson M."/>
            <person name="Quesneville H."/>
            <person name="Rouhier N."/>
            <person name="Sakthikumar S."/>
            <person name="Salamov A.A."/>
            <person name="Schmutz J."/>
            <person name="Selles B."/>
            <person name="Shapiro H."/>
            <person name="Tanguay P."/>
            <person name="Tuskan G.A."/>
            <person name="Henrissat B."/>
            <person name="Van de Peer Y."/>
            <person name="Rouze P."/>
            <person name="Ellis J.G."/>
            <person name="Dodds P.N."/>
            <person name="Schein J.E."/>
            <person name="Zhong S."/>
            <person name="Hamelin R.C."/>
            <person name="Grigoriev I.V."/>
            <person name="Szabo L.J."/>
            <person name="Martin F."/>
        </authorList>
    </citation>
    <scope>NUCLEOTIDE SEQUENCE [LARGE SCALE GENOMIC DNA]</scope>
    <source>
        <strain evidence="3">CRL 75-36-700-3 / race SCCL</strain>
    </source>
</reference>
<dbReference type="AlphaFoldDB" id="E3L0B1"/>
<sequence length="75" mass="8604">MSSSTCKQNHTRAEIDTNKAITASKKAEKAQKATQKLEAQRQKWSAKESRTVWNSNGAGRWQVRILEQCDQNKKR</sequence>
<dbReference type="EMBL" id="DS178327">
    <property type="protein sequence ID" value="EFP89998.2"/>
    <property type="molecule type" value="Genomic_DNA"/>
</dbReference>
<feature type="region of interest" description="Disordered" evidence="1">
    <location>
        <begin position="23"/>
        <end position="55"/>
    </location>
</feature>
<gene>
    <name evidence="2" type="ORF">PGTG_16286</name>
</gene>
<dbReference type="RefSeq" id="XP_003334417.2">
    <property type="nucleotide sequence ID" value="XM_003334369.2"/>
</dbReference>
<reference key="1">
    <citation type="submission" date="2007-01" db="EMBL/GenBank/DDBJ databases">
        <title>The Genome Sequence of Puccinia graminis f. sp. tritici Strain CRL 75-36-700-3.</title>
        <authorList>
            <consortium name="The Broad Institute Genome Sequencing Platform"/>
            <person name="Birren B."/>
            <person name="Lander E."/>
            <person name="Galagan J."/>
            <person name="Nusbaum C."/>
            <person name="Devon K."/>
            <person name="Cuomo C."/>
            <person name="Jaffe D."/>
            <person name="Butler J."/>
            <person name="Alvarez P."/>
            <person name="Gnerre S."/>
            <person name="Grabherr M."/>
            <person name="Mauceli E."/>
            <person name="Brockman W."/>
            <person name="Young S."/>
            <person name="LaButti K."/>
            <person name="Sykes S."/>
            <person name="DeCaprio D."/>
            <person name="Crawford M."/>
            <person name="Koehrsen M."/>
            <person name="Engels R."/>
            <person name="Montgomery P."/>
            <person name="Pearson M."/>
            <person name="Howarth C."/>
            <person name="Larson L."/>
            <person name="White J."/>
            <person name="Zeng Q."/>
            <person name="Kodira C."/>
            <person name="Yandava C."/>
            <person name="Alvarado L."/>
            <person name="O'Leary S."/>
            <person name="Szabo L."/>
            <person name="Dean R."/>
            <person name="Schein J."/>
        </authorList>
    </citation>
    <scope>NUCLEOTIDE SEQUENCE</scope>
    <source>
        <strain>CRL 75-36-700-3</strain>
    </source>
</reference>
<dbReference type="KEGG" id="pgr:PGTG_16286"/>
<accession>E3L0B1</accession>